<dbReference type="AlphaFoldDB" id="A0A8X8K4Y0"/>
<dbReference type="EMBL" id="JACSQS010000021">
    <property type="protein sequence ID" value="MBD7955669.1"/>
    <property type="molecule type" value="Genomic_DNA"/>
</dbReference>
<protein>
    <submittedName>
        <fullName evidence="2">Uncharacterized protein</fullName>
    </submittedName>
</protein>
<feature type="compositionally biased region" description="Low complexity" evidence="1">
    <location>
        <begin position="79"/>
        <end position="98"/>
    </location>
</feature>
<accession>A0A8X8K4Y0</accession>
<keyword evidence="3" id="KW-1185">Reference proteome</keyword>
<gene>
    <name evidence="2" type="ORF">H9654_15835</name>
</gene>
<evidence type="ECO:0000313" key="3">
    <source>
        <dbReference type="Proteomes" id="UP000636938"/>
    </source>
</evidence>
<name>A0A8X8K4Y0_9GAMM</name>
<dbReference type="RefSeq" id="WP_101099300.1">
    <property type="nucleotide sequence ID" value="NZ_JACSQS010000021.1"/>
</dbReference>
<evidence type="ECO:0000313" key="2">
    <source>
        <dbReference type="EMBL" id="MBD7955669.1"/>
    </source>
</evidence>
<sequence length="196" mass="20984">MLPRKTDQARTALQAHRAPLDMRQRRLLILCDGQRDLAALTTMIGADAPAMVIQLVQAGYLVTTPEVLEASAPTPIAPARPVSPMSAPSPAAAPTAPSAERRRSMAAARIYLLGILEMQRHPQAAALLRELQQARQEGDVVDAMQGALDALPGLTSAGYAERVHGRLLEVIPHEHLNTFKKGTEGVKSLPAVPETT</sequence>
<evidence type="ECO:0000256" key="1">
    <source>
        <dbReference type="SAM" id="MobiDB-lite"/>
    </source>
</evidence>
<reference evidence="2 3" key="1">
    <citation type="submission" date="2020-08" db="EMBL/GenBank/DDBJ databases">
        <title>A Genomic Blueprint of the Chicken Gut Microbiome.</title>
        <authorList>
            <person name="Gilroy R."/>
            <person name="Ravi A."/>
            <person name="Getino M."/>
            <person name="Pursley I."/>
            <person name="Horton D.L."/>
            <person name="Alikhan N.-F."/>
            <person name="Baker D."/>
            <person name="Gharbi K."/>
            <person name="Hall N."/>
            <person name="Watson M."/>
            <person name="Adriaenssens E.M."/>
            <person name="Foster-Nyarko E."/>
            <person name="Jarju S."/>
            <person name="Secka A."/>
            <person name="Antonio M."/>
            <person name="Oren A."/>
            <person name="Chaudhuri R."/>
            <person name="La Ragione R.M."/>
            <person name="Hildebrand F."/>
            <person name="Pallen M.J."/>
        </authorList>
    </citation>
    <scope>NUCLEOTIDE SEQUENCE [LARGE SCALE GENOMIC DNA]</scope>
    <source>
        <strain evidence="2 3">Sa5BUN4</strain>
    </source>
</reference>
<proteinExistence type="predicted"/>
<dbReference type="Proteomes" id="UP000636938">
    <property type="component" value="Unassembled WGS sequence"/>
</dbReference>
<comment type="caution">
    <text evidence="2">The sequence shown here is derived from an EMBL/GenBank/DDBJ whole genome shotgun (WGS) entry which is preliminary data.</text>
</comment>
<organism evidence="2 3">
    <name type="scientific">Stenotrophomonas lacuserhaii</name>
    <dbReference type="NCBI Taxonomy" id="2760084"/>
    <lineage>
        <taxon>Bacteria</taxon>
        <taxon>Pseudomonadati</taxon>
        <taxon>Pseudomonadota</taxon>
        <taxon>Gammaproteobacteria</taxon>
        <taxon>Lysobacterales</taxon>
        <taxon>Lysobacteraceae</taxon>
        <taxon>Stenotrophomonas</taxon>
    </lineage>
</organism>
<feature type="region of interest" description="Disordered" evidence="1">
    <location>
        <begin position="79"/>
        <end position="100"/>
    </location>
</feature>